<proteinExistence type="predicted"/>
<gene>
    <name evidence="2" type="ORF">FSP39_015268</name>
</gene>
<feature type="region of interest" description="Disordered" evidence="1">
    <location>
        <begin position="690"/>
        <end position="713"/>
    </location>
</feature>
<organism evidence="2 3">
    <name type="scientific">Pinctada imbricata</name>
    <name type="common">Atlantic pearl-oyster</name>
    <name type="synonym">Pinctada martensii</name>
    <dbReference type="NCBI Taxonomy" id="66713"/>
    <lineage>
        <taxon>Eukaryota</taxon>
        <taxon>Metazoa</taxon>
        <taxon>Spiralia</taxon>
        <taxon>Lophotrochozoa</taxon>
        <taxon>Mollusca</taxon>
        <taxon>Bivalvia</taxon>
        <taxon>Autobranchia</taxon>
        <taxon>Pteriomorphia</taxon>
        <taxon>Pterioida</taxon>
        <taxon>Pterioidea</taxon>
        <taxon>Pteriidae</taxon>
        <taxon>Pinctada</taxon>
    </lineage>
</organism>
<dbReference type="PANTHER" id="PTHR47018:SF3">
    <property type="entry name" value="MYCBP-ASSOCIATED PROTEIN"/>
    <property type="match status" value="1"/>
</dbReference>
<keyword evidence="3" id="KW-1185">Reference proteome</keyword>
<feature type="compositionally biased region" description="Polar residues" evidence="1">
    <location>
        <begin position="161"/>
        <end position="171"/>
    </location>
</feature>
<name>A0AA89BNN3_PINIB</name>
<dbReference type="PANTHER" id="PTHR47018">
    <property type="entry name" value="CXC DOMAIN-CONTAINING PROTEIN-RELATED"/>
    <property type="match status" value="1"/>
</dbReference>
<comment type="caution">
    <text evidence="2">The sequence shown here is derived from an EMBL/GenBank/DDBJ whole genome shotgun (WGS) entry which is preliminary data.</text>
</comment>
<dbReference type="AlphaFoldDB" id="A0AA89BNN3"/>
<sequence length="1190" mass="133863">MDCCPICQENIACKPSVKILQKGADGINNASLIRGDEIRVSAGDAVHQQCRKDYTNAKELKNIEVRFAELTPSKGLRSTDTFCWKEQCLFCCEYVKLKDKKRSADVFRVSTLDFQDKIVDICHKRNDTWGLEVLSRVSGVNDLPAADALYHQQCSVNFRTGRNMPKTASTPQDKKRFGRPKEKLTEEGFLTAMEYLKENDDGQLTVQDLVGKMSETCGEEKSDSTKYMKTRIKEHFDDEVVISYGPGKPNFVTLRRKAISILEEFHKKVNTDVETEKRNITEAAKELIKSDIKEINCSSKDEYPSSTIISSMNENVEFIPSSLYILLEGLISEKEKSLKIASLGQTIIQAARPRSIICPLQLGLGVQLHHHFGSKFLIDTLNRLGFCLSYSEVQTFELSASVAKDPDVHTLAADQSIQYVADNIDHNVRTLDGFGTFHGMGMLSGITPGIYRNTIVKRKKVSASELLEKAKVDKKYIHDTRALQSPLEYTAVKNFKVPDVSVHASLLCSLLWPKEALGWSGFCHIVADGNCAGKSSFKFLPMIDVNPSSASCIYSTLLYICKEAHKYNANPILTFDQPLYWKALNIVETEPKESQIKSVVLRLGGFHTEMSFMGAIGSLMAAAGSGLTEVLQTVYAESTVTHLMSGKAISRAIRGHFLLCNALTILMLSDIYPMSIYSLYKTIDRQRNDLQDSQASDQIPDPKNAQASDQSNRPVTLDPEVERLFHDIVSGKICLNGLPDSEKLREIMTKISEFKDSLSDCRTAQLWFMYMDMVEILRMFIFSERTGNWELHKGCISAMLPFLAASGHNLYVKSAAIYLQRMQDLPNSNPSVERFFQEGHHVLRRSQRFWAGLSPDLVIEQVLIRSIKTTGGLTRGRGMTDVQRAQWVLSMPHCARINEAMQEVTSVNFHTSDQHKVLGDTRKKRDDSGTHAMIEFLNQRSPFAQVKELRNIETGVSGDERVNADKAFDVGKDILQSMEGKKVSEYVFKKSRQVITLSSKSSVKLDDDELKVDPQLLFQRLLAAAGGHYPDLTEVFKFELSSIPTSMFDTSGVMRLADKSSLADYLWKQLSPFEISDDSTARSVVDGGSLLHKIPWNRGDTFLSICRMYVDFVVRRYPCPTVVFDGYEAGPSTKDHTHRRRTRGITGTRVIFEESTPFRSKKDIFLSNNQTIKQAGLHQDAKFRVTKRGN</sequence>
<reference evidence="2" key="1">
    <citation type="submission" date="2019-08" db="EMBL/GenBank/DDBJ databases">
        <title>The improved chromosome-level genome for the pearl oyster Pinctada fucata martensii using PacBio sequencing and Hi-C.</title>
        <authorList>
            <person name="Zheng Z."/>
        </authorList>
    </citation>
    <scope>NUCLEOTIDE SEQUENCE</scope>
    <source>
        <strain evidence="2">ZZ-2019</strain>
        <tissue evidence="2">Adductor muscle</tissue>
    </source>
</reference>
<feature type="region of interest" description="Disordered" evidence="1">
    <location>
        <begin position="161"/>
        <end position="180"/>
    </location>
</feature>
<dbReference type="Proteomes" id="UP001186944">
    <property type="component" value="Unassembled WGS sequence"/>
</dbReference>
<evidence type="ECO:0000313" key="3">
    <source>
        <dbReference type="Proteomes" id="UP001186944"/>
    </source>
</evidence>
<evidence type="ECO:0000256" key="1">
    <source>
        <dbReference type="SAM" id="MobiDB-lite"/>
    </source>
</evidence>
<protein>
    <submittedName>
        <fullName evidence="2">Uncharacterized protein</fullName>
    </submittedName>
</protein>
<evidence type="ECO:0000313" key="2">
    <source>
        <dbReference type="EMBL" id="KAK3088138.1"/>
    </source>
</evidence>
<accession>A0AA89BNN3</accession>
<dbReference type="EMBL" id="VSWD01000011">
    <property type="protein sequence ID" value="KAK3088138.1"/>
    <property type="molecule type" value="Genomic_DNA"/>
</dbReference>